<proteinExistence type="predicted"/>
<dbReference type="AlphaFoldDB" id="A0A381YB60"/>
<accession>A0A381YB60</accession>
<name>A0A381YB60_9ZZZZ</name>
<evidence type="ECO:0000313" key="1">
    <source>
        <dbReference type="EMBL" id="SVA74234.1"/>
    </source>
</evidence>
<dbReference type="EMBL" id="UINC01017807">
    <property type="protein sequence ID" value="SVA74234.1"/>
    <property type="molecule type" value="Genomic_DNA"/>
</dbReference>
<organism evidence="1">
    <name type="scientific">marine metagenome</name>
    <dbReference type="NCBI Taxonomy" id="408172"/>
    <lineage>
        <taxon>unclassified sequences</taxon>
        <taxon>metagenomes</taxon>
        <taxon>ecological metagenomes</taxon>
    </lineage>
</organism>
<reference evidence="1" key="1">
    <citation type="submission" date="2018-05" db="EMBL/GenBank/DDBJ databases">
        <authorList>
            <person name="Lanie J.A."/>
            <person name="Ng W.-L."/>
            <person name="Kazmierczak K.M."/>
            <person name="Andrzejewski T.M."/>
            <person name="Davidsen T.M."/>
            <person name="Wayne K.J."/>
            <person name="Tettelin H."/>
            <person name="Glass J.I."/>
            <person name="Rusch D."/>
            <person name="Podicherti R."/>
            <person name="Tsui H.-C.T."/>
            <person name="Winkler M.E."/>
        </authorList>
    </citation>
    <scope>NUCLEOTIDE SEQUENCE</scope>
</reference>
<gene>
    <name evidence="1" type="ORF">METZ01_LOCUS127088</name>
</gene>
<protein>
    <submittedName>
        <fullName evidence="1">Uncharacterized protein</fullName>
    </submittedName>
</protein>
<sequence>MYRLIVLTCHGGQNHPSRRDGHR</sequence>